<protein>
    <recommendedName>
        <fullName evidence="8">Cytosolic purine 5'-nucleotidase</fullName>
    </recommendedName>
</protein>
<dbReference type="EMBL" id="JAIWYP010000008">
    <property type="protein sequence ID" value="KAH3786273.1"/>
    <property type="molecule type" value="Genomic_DNA"/>
</dbReference>
<dbReference type="NCBIfam" id="TIGR02244">
    <property type="entry name" value="HAD-IG-Ncltidse"/>
    <property type="match status" value="1"/>
</dbReference>
<feature type="non-terminal residue" evidence="6">
    <location>
        <position position="434"/>
    </location>
</feature>
<dbReference type="InterPro" id="IPR036412">
    <property type="entry name" value="HAD-like_sf"/>
</dbReference>
<sequence length="434" mass="49871">TDIHEMYPNKFVQLDENRFRIFNTLYELPIMYVLACVVDLFCHDPEYIRCPTGIQSGDLNMTYSSIYQDVMQATDIVHGKNGPLKKETMANREKYVLKDSRLPLLLDRMRHHGSKIFLATNSDYVYTNTIMDYLMDYPSENGRPKRDWVSYFDFVVCDAKKPLFFSQGTLLRQVDRVTGALKLGTHTGVIKSGQIYSGGSVEVFTEIMGSHEKEVLYIGDHIFGDILKSKKLKGWRTFLVVPELAQELLVWTDKRDLYSKLEDLDFQIGELYRNLDSACEKGPDITKIQSSIKSVTHEMDMSYGILGSLFRSGSRQTFFASQVMRYADLYAASFLNLLHYPFSYVFRAPAMLMPHESTVGHEDILPSNEIITSRSRTITEEDLQQVLSQTTITPKRPPIERSDTLKENLRRFADTPRQFTQVQDDDIDGPKDSA</sequence>
<gene>
    <name evidence="6" type="ORF">DPMN_164379</name>
</gene>
<evidence type="ECO:0008006" key="8">
    <source>
        <dbReference type="Google" id="ProtNLM"/>
    </source>
</evidence>
<evidence type="ECO:0000256" key="1">
    <source>
        <dbReference type="ARBA" id="ARBA00009589"/>
    </source>
</evidence>
<dbReference type="GO" id="GO:0046037">
    <property type="term" value="P:GMP metabolic process"/>
    <property type="evidence" value="ECO:0007669"/>
    <property type="project" value="UniProtKB-ARBA"/>
</dbReference>
<comment type="similarity">
    <text evidence="1">Belongs to the 5'(3')-deoxyribonucleotidase family.</text>
</comment>
<organism evidence="6 7">
    <name type="scientific">Dreissena polymorpha</name>
    <name type="common">Zebra mussel</name>
    <name type="synonym">Mytilus polymorpha</name>
    <dbReference type="NCBI Taxonomy" id="45954"/>
    <lineage>
        <taxon>Eukaryota</taxon>
        <taxon>Metazoa</taxon>
        <taxon>Spiralia</taxon>
        <taxon>Lophotrochozoa</taxon>
        <taxon>Mollusca</taxon>
        <taxon>Bivalvia</taxon>
        <taxon>Autobranchia</taxon>
        <taxon>Heteroconchia</taxon>
        <taxon>Euheterodonta</taxon>
        <taxon>Imparidentia</taxon>
        <taxon>Neoheterodontei</taxon>
        <taxon>Myida</taxon>
        <taxon>Dreissenoidea</taxon>
        <taxon>Dreissenidae</taxon>
        <taxon>Dreissena</taxon>
    </lineage>
</organism>
<reference evidence="6" key="2">
    <citation type="submission" date="2020-11" db="EMBL/GenBank/DDBJ databases">
        <authorList>
            <person name="McCartney M.A."/>
            <person name="Auch B."/>
            <person name="Kono T."/>
            <person name="Mallez S."/>
            <person name="Becker A."/>
            <person name="Gohl D.M."/>
            <person name="Silverstein K.A.T."/>
            <person name="Koren S."/>
            <person name="Bechman K.B."/>
            <person name="Herman A."/>
            <person name="Abrahante J.E."/>
            <person name="Garbe J."/>
        </authorList>
    </citation>
    <scope>NUCLEOTIDE SEQUENCE</scope>
    <source>
        <strain evidence="6">Duluth1</strain>
        <tissue evidence="6">Whole animal</tissue>
    </source>
</reference>
<dbReference type="Pfam" id="PF05761">
    <property type="entry name" value="5_nucleotid"/>
    <property type="match status" value="1"/>
</dbReference>
<dbReference type="Proteomes" id="UP000828390">
    <property type="component" value="Unassembled WGS sequence"/>
</dbReference>
<keyword evidence="2" id="KW-0479">Metal-binding</keyword>
<evidence type="ECO:0000313" key="7">
    <source>
        <dbReference type="Proteomes" id="UP000828390"/>
    </source>
</evidence>
<dbReference type="GO" id="GO:0046872">
    <property type="term" value="F:metal ion binding"/>
    <property type="evidence" value="ECO:0007669"/>
    <property type="project" value="UniProtKB-KW"/>
</dbReference>
<dbReference type="AlphaFoldDB" id="A0A9D4IW24"/>
<evidence type="ECO:0000256" key="5">
    <source>
        <dbReference type="SAM" id="MobiDB-lite"/>
    </source>
</evidence>
<keyword evidence="7" id="KW-1185">Reference proteome</keyword>
<keyword evidence="4" id="KW-0460">Magnesium</keyword>
<evidence type="ECO:0000256" key="3">
    <source>
        <dbReference type="ARBA" id="ARBA00022801"/>
    </source>
</evidence>
<accession>A0A9D4IW24</accession>
<evidence type="ECO:0000256" key="4">
    <source>
        <dbReference type="ARBA" id="ARBA00022842"/>
    </source>
</evidence>
<comment type="caution">
    <text evidence="6">The sequence shown here is derived from an EMBL/GenBank/DDBJ whole genome shotgun (WGS) entry which is preliminary data.</text>
</comment>
<feature type="region of interest" description="Disordered" evidence="5">
    <location>
        <begin position="412"/>
        <end position="434"/>
    </location>
</feature>
<dbReference type="SUPFAM" id="SSF56784">
    <property type="entry name" value="HAD-like"/>
    <property type="match status" value="1"/>
</dbReference>
<dbReference type="Gene3D" id="3.40.50.1000">
    <property type="entry name" value="HAD superfamily/HAD-like"/>
    <property type="match status" value="1"/>
</dbReference>
<dbReference type="PANTHER" id="PTHR12103">
    <property type="entry name" value="5'-NUCLEOTIDASE DOMAIN-CONTAINING"/>
    <property type="match status" value="1"/>
</dbReference>
<dbReference type="FunFam" id="3.40.50.1000:FF:000021">
    <property type="entry name" value="NT5C2 isoform 1"/>
    <property type="match status" value="1"/>
</dbReference>
<evidence type="ECO:0000256" key="2">
    <source>
        <dbReference type="ARBA" id="ARBA00022723"/>
    </source>
</evidence>
<evidence type="ECO:0000313" key="6">
    <source>
        <dbReference type="EMBL" id="KAH3786273.1"/>
    </source>
</evidence>
<dbReference type="PANTHER" id="PTHR12103:SF15">
    <property type="entry name" value="CYTOSOLIC PURINE 5'-NUCLEOTIDASE"/>
    <property type="match status" value="1"/>
</dbReference>
<dbReference type="InterPro" id="IPR008380">
    <property type="entry name" value="HAD-SF_hydro_IG_5-nucl"/>
</dbReference>
<keyword evidence="3" id="KW-0378">Hydrolase</keyword>
<dbReference type="GO" id="GO:0008253">
    <property type="term" value="F:5'-nucleotidase activity"/>
    <property type="evidence" value="ECO:0007669"/>
    <property type="project" value="TreeGrafter"/>
</dbReference>
<reference evidence="6" key="1">
    <citation type="journal article" date="2019" name="bioRxiv">
        <title>The Genome of the Zebra Mussel, Dreissena polymorpha: A Resource for Invasive Species Research.</title>
        <authorList>
            <person name="McCartney M.A."/>
            <person name="Auch B."/>
            <person name="Kono T."/>
            <person name="Mallez S."/>
            <person name="Zhang Y."/>
            <person name="Obille A."/>
            <person name="Becker A."/>
            <person name="Abrahante J.E."/>
            <person name="Garbe J."/>
            <person name="Badalamenti J.P."/>
            <person name="Herman A."/>
            <person name="Mangelson H."/>
            <person name="Liachko I."/>
            <person name="Sullivan S."/>
            <person name="Sone E.D."/>
            <person name="Koren S."/>
            <person name="Silverstein K.A.T."/>
            <person name="Beckman K.B."/>
            <person name="Gohl D.M."/>
        </authorList>
    </citation>
    <scope>NUCLEOTIDE SEQUENCE</scope>
    <source>
        <strain evidence="6">Duluth1</strain>
        <tissue evidence="6">Whole animal</tissue>
    </source>
</reference>
<name>A0A9D4IW24_DREPO</name>
<proteinExistence type="inferred from homology"/>
<dbReference type="InterPro" id="IPR023214">
    <property type="entry name" value="HAD_sf"/>
</dbReference>